<dbReference type="Pfam" id="PF12826">
    <property type="entry name" value="HHH_2"/>
    <property type="match status" value="1"/>
</dbReference>
<sequence>MEKTEAKQRIDELKEILNEANRSYYILDAPEISDFEYDKLIRELIVLEEEYPEYKTQDSPSQRVGGGVLEGFEQVTHAVQMQSLTDVFDKEELFDFDNRTKSSLGLDTVEYVTELKIDGLSVSLEYRDGMFFRGSTRGDGNIGEDITNNLRTIKSIPLKLTEQIPYLEVRGEVFMPKPAFLRLNELREVAEEPLFANPRNAAAGSLRQLDSSVTAQRSLDIFIFNVQAVEGMEFVTHSESLDYMRKLGFKVIPDRRIQHGIDEVYDEIMRLGEMRGNLDFEIDGAVVKVNSLEERLLLGSNSKTPKWATAYKYPPERQETELIDIVLQVGRTGAVTPNAVFKPVRVAGSLVSRATLHNIDFIHSKDIRIGDHIIIQKAGDVIPEVVEVIKDKRKPDAAKYEMPDDCPVCGEPLERIDDEAATRCTNSNCPAQQLRSIIHFASKGAMEIDGLGPAIVEKLIDEGLVKTCADLYELKKDDIVSLEGFAEKSASNLIESIENSKSRGLDRLLFALGIRLIGSRAAKLIAERFGTIESVAEANAEQIAEIPDIGEKMAGSVEHYFSESASIELIEHLRKCGVDMTYEAVEKGGIFSGKTFVITGTLPGMKRSEAKKLIEDNGGKVSSSVSKKTDYLLAGDEAGSKLDKANKLGINVISEEDLEKMLDNNF</sequence>
<dbReference type="NCBIfam" id="NF005932">
    <property type="entry name" value="PRK07956.1"/>
    <property type="match status" value="1"/>
</dbReference>
<keyword evidence="9 15" id="KW-0460">Magnesium</keyword>
<evidence type="ECO:0000256" key="15">
    <source>
        <dbReference type="HAMAP-Rule" id="MF_01588"/>
    </source>
</evidence>
<dbReference type="FunFam" id="2.40.50.140:FF:000012">
    <property type="entry name" value="DNA ligase"/>
    <property type="match status" value="1"/>
</dbReference>
<dbReference type="Gene3D" id="6.20.10.30">
    <property type="match status" value="1"/>
</dbReference>
<dbReference type="SUPFAM" id="SSF56091">
    <property type="entry name" value="DNA ligase/mRNA capping enzyme, catalytic domain"/>
    <property type="match status" value="1"/>
</dbReference>
<evidence type="ECO:0000256" key="7">
    <source>
        <dbReference type="ARBA" id="ARBA00022763"/>
    </source>
</evidence>
<name>A0A2K9P673_9FIRM</name>
<dbReference type="InterPro" id="IPR012340">
    <property type="entry name" value="NA-bd_OB-fold"/>
</dbReference>
<dbReference type="GO" id="GO:0003677">
    <property type="term" value="F:DNA binding"/>
    <property type="evidence" value="ECO:0007669"/>
    <property type="project" value="InterPro"/>
</dbReference>
<dbReference type="FunFam" id="3.30.470.30:FF:000001">
    <property type="entry name" value="DNA ligase"/>
    <property type="match status" value="1"/>
</dbReference>
<dbReference type="NCBIfam" id="TIGR00575">
    <property type="entry name" value="dnlj"/>
    <property type="match status" value="1"/>
</dbReference>
<keyword evidence="7 15" id="KW-0227">DNA damage</keyword>
<feature type="active site" description="N6-AMP-lysine intermediate" evidence="15">
    <location>
        <position position="116"/>
    </location>
</feature>
<dbReference type="Gene3D" id="3.30.470.30">
    <property type="entry name" value="DNA ligase/mRNA capping enzyme"/>
    <property type="match status" value="1"/>
</dbReference>
<dbReference type="GO" id="GO:0005829">
    <property type="term" value="C:cytosol"/>
    <property type="evidence" value="ECO:0007669"/>
    <property type="project" value="TreeGrafter"/>
</dbReference>
<proteinExistence type="inferred from homology"/>
<feature type="binding site" evidence="15">
    <location>
        <position position="114"/>
    </location>
    <ligand>
        <name>NAD(+)</name>
        <dbReference type="ChEBI" id="CHEBI:57540"/>
    </ligand>
</feature>
<dbReference type="InterPro" id="IPR013839">
    <property type="entry name" value="DNAligase_adenylation"/>
</dbReference>
<evidence type="ECO:0000256" key="8">
    <source>
        <dbReference type="ARBA" id="ARBA00022833"/>
    </source>
</evidence>
<dbReference type="InterPro" id="IPR018239">
    <property type="entry name" value="DNA_ligase_AS"/>
</dbReference>
<feature type="binding site" evidence="15">
    <location>
        <position position="409"/>
    </location>
    <ligand>
        <name>Zn(2+)</name>
        <dbReference type="ChEBI" id="CHEBI:29105"/>
    </ligand>
</feature>
<evidence type="ECO:0000256" key="13">
    <source>
        <dbReference type="ARBA" id="ARBA00034005"/>
    </source>
</evidence>
<evidence type="ECO:0000256" key="16">
    <source>
        <dbReference type="SAM" id="Coils"/>
    </source>
</evidence>
<dbReference type="Pfam" id="PF14520">
    <property type="entry name" value="HHH_5"/>
    <property type="match status" value="1"/>
</dbReference>
<dbReference type="FunFam" id="1.10.287.610:FF:000002">
    <property type="entry name" value="DNA ligase"/>
    <property type="match status" value="1"/>
</dbReference>
<dbReference type="EMBL" id="CP020991">
    <property type="protein sequence ID" value="AUO20278.1"/>
    <property type="molecule type" value="Genomic_DNA"/>
</dbReference>
<feature type="binding site" evidence="15">
    <location>
        <position position="288"/>
    </location>
    <ligand>
        <name>NAD(+)</name>
        <dbReference type="ChEBI" id="CHEBI:57540"/>
    </ligand>
</feature>
<dbReference type="PANTHER" id="PTHR23389">
    <property type="entry name" value="CHROMOSOME TRANSMISSION FIDELITY FACTOR 18"/>
    <property type="match status" value="1"/>
</dbReference>
<comment type="catalytic activity">
    <reaction evidence="13 15">
        <text>NAD(+) + (deoxyribonucleotide)n-3'-hydroxyl + 5'-phospho-(deoxyribonucleotide)m = (deoxyribonucleotide)n+m + AMP + beta-nicotinamide D-nucleotide.</text>
        <dbReference type="EC" id="6.5.1.2"/>
    </reaction>
</comment>
<evidence type="ECO:0000256" key="6">
    <source>
        <dbReference type="ARBA" id="ARBA00022723"/>
    </source>
</evidence>
<keyword evidence="5 15" id="KW-0235">DNA replication</keyword>
<evidence type="ECO:0000256" key="5">
    <source>
        <dbReference type="ARBA" id="ARBA00022705"/>
    </source>
</evidence>
<keyword evidence="19" id="KW-1185">Reference proteome</keyword>
<evidence type="ECO:0000256" key="4">
    <source>
        <dbReference type="ARBA" id="ARBA00022598"/>
    </source>
</evidence>
<dbReference type="KEGG" id="mpec:B9O19_02136"/>
<keyword evidence="4 15" id="KW-0436">Ligase</keyword>
<dbReference type="CDD" id="cd00114">
    <property type="entry name" value="LIGANc"/>
    <property type="match status" value="1"/>
</dbReference>
<keyword evidence="12 15" id="KW-0464">Manganese</keyword>
<dbReference type="Pfam" id="PF01653">
    <property type="entry name" value="DNA_ligase_aden"/>
    <property type="match status" value="1"/>
</dbReference>
<feature type="binding site" evidence="15">
    <location>
        <position position="137"/>
    </location>
    <ligand>
        <name>NAD(+)</name>
        <dbReference type="ChEBI" id="CHEBI:57540"/>
    </ligand>
</feature>
<dbReference type="AlphaFoldDB" id="A0A2K9P673"/>
<dbReference type="InterPro" id="IPR010994">
    <property type="entry name" value="RuvA_2-like"/>
</dbReference>
<comment type="function">
    <text evidence="1 15">DNA ligase that catalyzes the formation of phosphodiester linkages between 5'-phosphoryl and 3'-hydroxyl groups in double-stranded DNA using NAD as a coenzyme and as the energy source for the reaction. It is essential for DNA replication and repair of damaged DNA.</text>
</comment>
<dbReference type="InterPro" id="IPR004150">
    <property type="entry name" value="NAD_DNA_ligase_OB"/>
</dbReference>
<evidence type="ECO:0000313" key="19">
    <source>
        <dbReference type="Proteomes" id="UP000235589"/>
    </source>
</evidence>
<dbReference type="GO" id="GO:0003911">
    <property type="term" value="F:DNA ligase (NAD+) activity"/>
    <property type="evidence" value="ECO:0007669"/>
    <property type="project" value="UniProtKB-UniRule"/>
</dbReference>
<dbReference type="FunFam" id="1.10.150.20:FF:000006">
    <property type="entry name" value="DNA ligase"/>
    <property type="match status" value="1"/>
</dbReference>
<evidence type="ECO:0000256" key="9">
    <source>
        <dbReference type="ARBA" id="ARBA00022842"/>
    </source>
</evidence>
<dbReference type="HAMAP" id="MF_01588">
    <property type="entry name" value="DNA_ligase_A"/>
    <property type="match status" value="1"/>
</dbReference>
<dbReference type="Pfam" id="PF03119">
    <property type="entry name" value="DNA_ligase_ZBD"/>
    <property type="match status" value="1"/>
</dbReference>
<dbReference type="SMART" id="SM00292">
    <property type="entry name" value="BRCT"/>
    <property type="match status" value="1"/>
</dbReference>
<feature type="binding site" evidence="15">
    <location>
        <position position="172"/>
    </location>
    <ligand>
        <name>NAD(+)</name>
        <dbReference type="ChEBI" id="CHEBI:57540"/>
    </ligand>
</feature>
<dbReference type="Gene3D" id="1.10.150.20">
    <property type="entry name" value="5' to 3' exonuclease, C-terminal subdomain"/>
    <property type="match status" value="2"/>
</dbReference>
<comment type="cofactor">
    <cofactor evidence="15">
        <name>Mg(2+)</name>
        <dbReference type="ChEBI" id="CHEBI:18420"/>
    </cofactor>
    <cofactor evidence="15">
        <name>Mn(2+)</name>
        <dbReference type="ChEBI" id="CHEBI:29035"/>
    </cofactor>
</comment>
<evidence type="ECO:0000256" key="11">
    <source>
        <dbReference type="ARBA" id="ARBA00023204"/>
    </source>
</evidence>
<dbReference type="FunFam" id="1.10.150.20:FF:000007">
    <property type="entry name" value="DNA ligase"/>
    <property type="match status" value="1"/>
</dbReference>
<dbReference type="GO" id="GO:0006281">
    <property type="term" value="P:DNA repair"/>
    <property type="evidence" value="ECO:0007669"/>
    <property type="project" value="UniProtKB-KW"/>
</dbReference>
<dbReference type="InterPro" id="IPR036420">
    <property type="entry name" value="BRCT_dom_sf"/>
</dbReference>
<dbReference type="GO" id="GO:0006260">
    <property type="term" value="P:DNA replication"/>
    <property type="evidence" value="ECO:0007669"/>
    <property type="project" value="UniProtKB-KW"/>
</dbReference>
<dbReference type="InterPro" id="IPR041663">
    <property type="entry name" value="DisA/LigA_HHH"/>
</dbReference>
<dbReference type="GO" id="GO:0046872">
    <property type="term" value="F:metal ion binding"/>
    <property type="evidence" value="ECO:0007669"/>
    <property type="project" value="UniProtKB-KW"/>
</dbReference>
<dbReference type="RefSeq" id="WP_102366409.1">
    <property type="nucleotide sequence ID" value="NZ_CP020991.1"/>
</dbReference>
<dbReference type="SUPFAM" id="SSF52113">
    <property type="entry name" value="BRCT domain"/>
    <property type="match status" value="1"/>
</dbReference>
<dbReference type="InterPro" id="IPR001679">
    <property type="entry name" value="DNA_ligase"/>
</dbReference>
<feature type="domain" description="BRCT" evidence="17">
    <location>
        <begin position="586"/>
        <end position="666"/>
    </location>
</feature>
<comment type="caution">
    <text evidence="15">Lacks conserved residue(s) required for the propagation of feature annotation.</text>
</comment>
<dbReference type="SMART" id="SM00278">
    <property type="entry name" value="HhH1"/>
    <property type="match status" value="3"/>
</dbReference>
<dbReference type="Pfam" id="PF00533">
    <property type="entry name" value="BRCT"/>
    <property type="match status" value="1"/>
</dbReference>
<evidence type="ECO:0000313" key="18">
    <source>
        <dbReference type="EMBL" id="AUO20278.1"/>
    </source>
</evidence>
<dbReference type="PROSITE" id="PS50172">
    <property type="entry name" value="BRCT"/>
    <property type="match status" value="1"/>
</dbReference>
<evidence type="ECO:0000256" key="3">
    <source>
        <dbReference type="ARBA" id="ARBA00013308"/>
    </source>
</evidence>
<keyword evidence="8 15" id="KW-0862">Zinc</keyword>
<evidence type="ECO:0000256" key="2">
    <source>
        <dbReference type="ARBA" id="ARBA00012722"/>
    </source>
</evidence>
<dbReference type="PIRSF" id="PIRSF001604">
    <property type="entry name" value="LigA"/>
    <property type="match status" value="1"/>
</dbReference>
<feature type="binding site" evidence="15">
    <location>
        <position position="406"/>
    </location>
    <ligand>
        <name>Zn(2+)</name>
        <dbReference type="ChEBI" id="CHEBI:29105"/>
    </ligand>
</feature>
<keyword evidence="10 15" id="KW-0520">NAD</keyword>
<evidence type="ECO:0000259" key="17">
    <source>
        <dbReference type="PROSITE" id="PS50172"/>
    </source>
</evidence>
<keyword evidence="16" id="KW-0175">Coiled coil</keyword>
<dbReference type="Gene3D" id="3.40.50.10190">
    <property type="entry name" value="BRCT domain"/>
    <property type="match status" value="1"/>
</dbReference>
<dbReference type="InterPro" id="IPR003583">
    <property type="entry name" value="Hlx-hairpin-Hlx_DNA-bd_motif"/>
</dbReference>
<organism evidence="18 19">
    <name type="scientific">Monoglobus pectinilyticus</name>
    <dbReference type="NCBI Taxonomy" id="1981510"/>
    <lineage>
        <taxon>Bacteria</taxon>
        <taxon>Bacillati</taxon>
        <taxon>Bacillota</taxon>
        <taxon>Clostridia</taxon>
        <taxon>Monoglobales</taxon>
        <taxon>Monoglobaceae</taxon>
        <taxon>Monoglobus</taxon>
    </lineage>
</organism>
<dbReference type="SUPFAM" id="SSF50249">
    <property type="entry name" value="Nucleic acid-binding proteins"/>
    <property type="match status" value="1"/>
</dbReference>
<keyword evidence="6 15" id="KW-0479">Metal-binding</keyword>
<protein>
    <recommendedName>
        <fullName evidence="3 15">DNA ligase</fullName>
        <ecNumber evidence="2 15">6.5.1.2</ecNumber>
    </recommendedName>
    <alternativeName>
        <fullName evidence="15">Polydeoxyribonucleotide synthase [NAD(+)]</fullName>
    </alternativeName>
</protein>
<dbReference type="Gene3D" id="2.40.50.140">
    <property type="entry name" value="Nucleic acid-binding proteins"/>
    <property type="match status" value="1"/>
</dbReference>
<dbReference type="Gene3D" id="1.10.287.610">
    <property type="entry name" value="Helix hairpin bin"/>
    <property type="match status" value="1"/>
</dbReference>
<dbReference type="InterPro" id="IPR004149">
    <property type="entry name" value="Znf_DNAligase_C4"/>
</dbReference>
<feature type="binding site" evidence="15">
    <location>
        <begin position="83"/>
        <end position="84"/>
    </location>
    <ligand>
        <name>NAD(+)</name>
        <dbReference type="ChEBI" id="CHEBI:57540"/>
    </ligand>
</feature>
<gene>
    <name evidence="15" type="primary">ligA</name>
    <name evidence="18" type="ORF">B9O19_02136</name>
</gene>
<keyword evidence="11 15" id="KW-0234">DNA repair</keyword>
<evidence type="ECO:0000256" key="1">
    <source>
        <dbReference type="ARBA" id="ARBA00004067"/>
    </source>
</evidence>
<feature type="binding site" evidence="15">
    <location>
        <position position="429"/>
    </location>
    <ligand>
        <name>Zn(2+)</name>
        <dbReference type="ChEBI" id="CHEBI:29105"/>
    </ligand>
</feature>
<dbReference type="Proteomes" id="UP000235589">
    <property type="component" value="Chromosome"/>
</dbReference>
<dbReference type="GeneID" id="98063508"/>
<dbReference type="SUPFAM" id="SSF47781">
    <property type="entry name" value="RuvA domain 2-like"/>
    <property type="match status" value="1"/>
</dbReference>
<dbReference type="SMART" id="SM00532">
    <property type="entry name" value="LIGANc"/>
    <property type="match status" value="1"/>
</dbReference>
<comment type="similarity">
    <text evidence="14 15">Belongs to the NAD-dependent DNA ligase family. LigA subfamily.</text>
</comment>
<evidence type="ECO:0000256" key="12">
    <source>
        <dbReference type="ARBA" id="ARBA00023211"/>
    </source>
</evidence>
<dbReference type="OrthoDB" id="9759736at2"/>
<dbReference type="InterPro" id="IPR001357">
    <property type="entry name" value="BRCT_dom"/>
</dbReference>
<feature type="binding site" evidence="15">
    <location>
        <position position="312"/>
    </location>
    <ligand>
        <name>NAD(+)</name>
        <dbReference type="ChEBI" id="CHEBI:57540"/>
    </ligand>
</feature>
<dbReference type="Pfam" id="PF03120">
    <property type="entry name" value="OB_DNA_ligase"/>
    <property type="match status" value="1"/>
</dbReference>
<dbReference type="PANTHER" id="PTHR23389:SF9">
    <property type="entry name" value="DNA LIGASE"/>
    <property type="match status" value="1"/>
</dbReference>
<evidence type="ECO:0000256" key="14">
    <source>
        <dbReference type="ARBA" id="ARBA00060881"/>
    </source>
</evidence>
<dbReference type="PROSITE" id="PS01055">
    <property type="entry name" value="DNA_LIGASE_N1"/>
    <property type="match status" value="1"/>
</dbReference>
<reference evidence="18 19" key="1">
    <citation type="submission" date="2017-04" db="EMBL/GenBank/DDBJ databases">
        <title>Monoglobus pectinilyticus 14 draft genome.</title>
        <authorList>
            <person name="Kim C."/>
            <person name="Rosendale D.I."/>
            <person name="Kelly W.J."/>
            <person name="Tannock G.W."/>
            <person name="Patchett M.L."/>
            <person name="Jordens J.Z."/>
        </authorList>
    </citation>
    <scope>NUCLEOTIDE SEQUENCE [LARGE SCALE GENOMIC DNA]</scope>
    <source>
        <strain evidence="18 19">14</strain>
    </source>
</reference>
<feature type="binding site" evidence="15">
    <location>
        <begin position="34"/>
        <end position="38"/>
    </location>
    <ligand>
        <name>NAD(+)</name>
        <dbReference type="ChEBI" id="CHEBI:57540"/>
    </ligand>
</feature>
<dbReference type="EC" id="6.5.1.2" evidence="2 15"/>
<evidence type="ECO:0000256" key="10">
    <source>
        <dbReference type="ARBA" id="ARBA00023027"/>
    </source>
</evidence>
<dbReference type="CDD" id="cd17748">
    <property type="entry name" value="BRCT_DNA_ligase_like"/>
    <property type="match status" value="1"/>
</dbReference>
<accession>A0A2K9P673</accession>
<feature type="coiled-coil region" evidence="16">
    <location>
        <begin position="3"/>
        <end position="57"/>
    </location>
</feature>
<dbReference type="InterPro" id="IPR013840">
    <property type="entry name" value="DNAligase_N"/>
</dbReference>